<dbReference type="EnsemblMetazoa" id="XM_028290744.2">
    <property type="protein sequence ID" value="XP_028146545.1"/>
    <property type="gene ID" value="LOC114340033"/>
</dbReference>
<feature type="region of interest" description="Disordered" evidence="5">
    <location>
        <begin position="37"/>
        <end position="83"/>
    </location>
</feature>
<evidence type="ECO:0000259" key="6">
    <source>
        <dbReference type="Pfam" id="PF09368"/>
    </source>
</evidence>
<dbReference type="AlphaFoldDB" id="A0A6P7GRV5"/>
<dbReference type="Proteomes" id="UP001652700">
    <property type="component" value="Unplaced"/>
</dbReference>
<dbReference type="FunCoup" id="A0A6P7GRV5">
    <property type="interactions" value="1575"/>
</dbReference>
<dbReference type="Pfam" id="PF04000">
    <property type="entry name" value="Sas10_Utp3"/>
    <property type="match status" value="1"/>
</dbReference>
<reference evidence="9" key="1">
    <citation type="submission" date="2025-04" db="UniProtKB">
        <authorList>
            <consortium name="RefSeq"/>
        </authorList>
    </citation>
    <scope>IDENTIFICATION</scope>
    <source>
        <tissue evidence="9">Whole insect</tissue>
    </source>
</reference>
<dbReference type="GO" id="GO:0000462">
    <property type="term" value="P:maturation of SSU-rRNA from tricistronic rRNA transcript (SSU-rRNA, 5.8S rRNA, LSU-rRNA)"/>
    <property type="evidence" value="ECO:0007669"/>
    <property type="project" value="TreeGrafter"/>
</dbReference>
<evidence type="ECO:0000256" key="5">
    <source>
        <dbReference type="SAM" id="MobiDB-lite"/>
    </source>
</evidence>
<accession>A0A6P7GRV5</accession>
<comment type="similarity">
    <text evidence="2">Belongs to the SAS10 family.</text>
</comment>
<evidence type="ECO:0000313" key="7">
    <source>
        <dbReference type="EnsemblMetazoa" id="XP_028146545.1"/>
    </source>
</evidence>
<feature type="compositionally biased region" description="Acidic residues" evidence="5">
    <location>
        <begin position="49"/>
        <end position="61"/>
    </location>
</feature>
<organism evidence="9">
    <name type="scientific">Diabrotica virgifera virgifera</name>
    <name type="common">western corn rootworm</name>
    <dbReference type="NCBI Taxonomy" id="50390"/>
    <lineage>
        <taxon>Eukaryota</taxon>
        <taxon>Metazoa</taxon>
        <taxon>Ecdysozoa</taxon>
        <taxon>Arthropoda</taxon>
        <taxon>Hexapoda</taxon>
        <taxon>Insecta</taxon>
        <taxon>Pterygota</taxon>
        <taxon>Neoptera</taxon>
        <taxon>Endopterygota</taxon>
        <taxon>Coleoptera</taxon>
        <taxon>Polyphaga</taxon>
        <taxon>Cucujiformia</taxon>
        <taxon>Chrysomeloidea</taxon>
        <taxon>Chrysomelidae</taxon>
        <taxon>Galerucinae</taxon>
        <taxon>Diabroticina</taxon>
        <taxon>Diabroticites</taxon>
        <taxon>Diabrotica</taxon>
    </lineage>
</organism>
<evidence type="ECO:0000256" key="4">
    <source>
        <dbReference type="ARBA" id="ARBA00023242"/>
    </source>
</evidence>
<dbReference type="InterPro" id="IPR018972">
    <property type="entry name" value="Sas10_C_dom"/>
</dbReference>
<evidence type="ECO:0000256" key="2">
    <source>
        <dbReference type="ARBA" id="ARBA00010979"/>
    </source>
</evidence>
<evidence type="ECO:0000313" key="8">
    <source>
        <dbReference type="Proteomes" id="UP001652700"/>
    </source>
</evidence>
<feature type="compositionally biased region" description="Acidic residues" evidence="5">
    <location>
        <begin position="1"/>
        <end position="19"/>
    </location>
</feature>
<proteinExistence type="inferred from homology"/>
<evidence type="ECO:0000256" key="3">
    <source>
        <dbReference type="ARBA" id="ARBA00022553"/>
    </source>
</evidence>
<dbReference type="Pfam" id="PF09368">
    <property type="entry name" value="Sas10"/>
    <property type="match status" value="1"/>
</dbReference>
<dbReference type="RefSeq" id="XP_028146545.1">
    <property type="nucleotide sequence ID" value="XM_028290744.1"/>
</dbReference>
<feature type="region of interest" description="Disordered" evidence="5">
    <location>
        <begin position="341"/>
        <end position="360"/>
    </location>
</feature>
<evidence type="ECO:0000313" key="9">
    <source>
        <dbReference type="RefSeq" id="XP_028146545.1"/>
    </source>
</evidence>
<dbReference type="InParanoid" id="A0A6P7GRV5"/>
<dbReference type="PANTHER" id="PTHR13237">
    <property type="entry name" value="SOMETHING ABOUT SILENCING PROTEIN 10-RELATED"/>
    <property type="match status" value="1"/>
</dbReference>
<feature type="compositionally biased region" description="Acidic residues" evidence="5">
    <location>
        <begin position="350"/>
        <end position="360"/>
    </location>
</feature>
<keyword evidence="4" id="KW-0539">Nucleus</keyword>
<dbReference type="OrthoDB" id="1924577at2759"/>
<feature type="compositionally biased region" description="Basic residues" evidence="5">
    <location>
        <begin position="389"/>
        <end position="402"/>
    </location>
</feature>
<name>A0A6P7GRV5_DIAVI</name>
<dbReference type="GO" id="GO:0032040">
    <property type="term" value="C:small-subunit processome"/>
    <property type="evidence" value="ECO:0007669"/>
    <property type="project" value="TreeGrafter"/>
</dbReference>
<keyword evidence="8" id="KW-1185">Reference proteome</keyword>
<feature type="region of interest" description="Disordered" evidence="5">
    <location>
        <begin position="382"/>
        <end position="402"/>
    </location>
</feature>
<feature type="domain" description="Sas10 C-terminal" evidence="6">
    <location>
        <begin position="374"/>
        <end position="445"/>
    </location>
</feature>
<dbReference type="CTD" id="31447"/>
<dbReference type="InterPro" id="IPR007146">
    <property type="entry name" value="Sas10/Utp3/C1D"/>
</dbReference>
<gene>
    <name evidence="9" type="primary">LOC114340033</name>
</gene>
<dbReference type="PANTHER" id="PTHR13237:SF8">
    <property type="entry name" value="SOMETHING ABOUT SILENCING PROTEIN 10"/>
    <property type="match status" value="1"/>
</dbReference>
<evidence type="ECO:0000256" key="1">
    <source>
        <dbReference type="ARBA" id="ARBA00004123"/>
    </source>
</evidence>
<protein>
    <submittedName>
        <fullName evidence="9">Something about silencing protein 10</fullName>
    </submittedName>
</protein>
<dbReference type="GeneID" id="114340033"/>
<comment type="subcellular location">
    <subcellularLocation>
        <location evidence="1">Nucleus</location>
    </subcellularLocation>
</comment>
<keyword evidence="3" id="KW-0597">Phosphoprotein</keyword>
<sequence>MRIDNDEDYSASDSDDDYTENERILLNKVRNRGKKFSDDEQEVFGVGGDESEDNEDDDGDGSDLALSDVEGQEDDNLPDTRAWGKDKRKFYQTDYVDGDYGGFQGKDAQLAELEEEEARNLQKQLAQHLDDDDFGLDIFAKKADEDDKQNEEIIKTDISKLSKRQKLQIMQKESPEFFNLVQDFQNKMAVVTSHLHPVLKKAETGDIPQCKAVDFVQFKYELILNYCTNIYMYLLLKSSKVNVQNHPLIKRLYQYRQLLLKLEPVYEDVIKPQIELILNEETKEADTENPKKKKKTLKLLTSIAKKTAPEKVPKRKTSNEQAPEVVKKVKFDEGSLVKEKETMKQKEISSAEEEAEEELENIEGIEEDNEEEPSKRAITYEMAKNKGLTPHRKKEQRNPRVKHKLKYRKAVIRRKGAVREPRKELSRYGGEISGIKSTVSRSIKIKT</sequence>
<feature type="region of interest" description="Disordered" evidence="5">
    <location>
        <begin position="1"/>
        <end position="21"/>
    </location>
</feature>
<reference evidence="7" key="2">
    <citation type="submission" date="2025-05" db="UniProtKB">
        <authorList>
            <consortium name="EnsemblMetazoa"/>
        </authorList>
    </citation>
    <scope>IDENTIFICATION</scope>
</reference>
<dbReference type="KEGG" id="dvv:114340033"/>